<dbReference type="NCBIfam" id="TIGR03317">
    <property type="entry name" value="ygfZ_signature"/>
    <property type="match status" value="1"/>
</dbReference>
<dbReference type="RefSeq" id="WP_117001275.1">
    <property type="nucleotide sequence ID" value="NZ_BMJS01000001.1"/>
</dbReference>
<comment type="caution">
    <text evidence="1">The sequence shown here is derived from an EMBL/GenBank/DDBJ whole genome shotgun (WGS) entry which is preliminary data.</text>
</comment>
<reference evidence="1" key="1">
    <citation type="journal article" date="2014" name="Int. J. Syst. Evol. Microbiol.">
        <title>Complete genome sequence of Corynebacterium casei LMG S-19264T (=DSM 44701T), isolated from a smear-ripened cheese.</title>
        <authorList>
            <consortium name="US DOE Joint Genome Institute (JGI-PGF)"/>
            <person name="Walter F."/>
            <person name="Albersmeier A."/>
            <person name="Kalinowski J."/>
            <person name="Ruckert C."/>
        </authorList>
    </citation>
    <scope>NUCLEOTIDE SEQUENCE</scope>
    <source>
        <strain evidence="1">CGMCC 1.15758</strain>
    </source>
</reference>
<accession>A0A8J3E666</accession>
<reference evidence="1" key="2">
    <citation type="submission" date="2020-09" db="EMBL/GenBank/DDBJ databases">
        <authorList>
            <person name="Sun Q."/>
            <person name="Zhou Y."/>
        </authorList>
    </citation>
    <scope>NUCLEOTIDE SEQUENCE</scope>
    <source>
        <strain evidence="1">CGMCC 1.15758</strain>
    </source>
</reference>
<dbReference type="AlphaFoldDB" id="A0A8J3E666"/>
<dbReference type="PANTHER" id="PTHR22602:SF0">
    <property type="entry name" value="TRANSFERASE CAF17, MITOCHONDRIAL-RELATED"/>
    <property type="match status" value="1"/>
</dbReference>
<organism evidence="1 2">
    <name type="scientific">Cysteiniphilum litorale</name>
    <dbReference type="NCBI Taxonomy" id="2056700"/>
    <lineage>
        <taxon>Bacteria</taxon>
        <taxon>Pseudomonadati</taxon>
        <taxon>Pseudomonadota</taxon>
        <taxon>Gammaproteobacteria</taxon>
        <taxon>Thiotrichales</taxon>
        <taxon>Fastidiosibacteraceae</taxon>
        <taxon>Cysteiniphilum</taxon>
    </lineage>
</organism>
<evidence type="ECO:0000313" key="1">
    <source>
        <dbReference type="EMBL" id="GGF87685.1"/>
    </source>
</evidence>
<keyword evidence="2" id="KW-1185">Reference proteome</keyword>
<dbReference type="InterPro" id="IPR017703">
    <property type="entry name" value="YgfZ/GCV_T_CS"/>
</dbReference>
<gene>
    <name evidence="1" type="ORF">GCM10010995_01150</name>
</gene>
<dbReference type="OrthoDB" id="9796287at2"/>
<dbReference type="GO" id="GO:0016226">
    <property type="term" value="P:iron-sulfur cluster assembly"/>
    <property type="evidence" value="ECO:0007669"/>
    <property type="project" value="TreeGrafter"/>
</dbReference>
<dbReference type="SUPFAM" id="SSF103025">
    <property type="entry name" value="Folate-binding domain"/>
    <property type="match status" value="1"/>
</dbReference>
<dbReference type="EMBL" id="BMJS01000001">
    <property type="protein sequence ID" value="GGF87685.1"/>
    <property type="molecule type" value="Genomic_DNA"/>
</dbReference>
<protein>
    <submittedName>
        <fullName evidence="1">Amino acid transporter</fullName>
    </submittedName>
</protein>
<sequence>MAYYIYEDIEIIRVSGADCVKFLQGQLTNDVTLLNADNSMQLNALCNQKGRIIALFFMRFVAENDLLLALPRNLADQALQALRKYAVFSKISFETSDQYQLIYSQNGYEKSFLLQHAIVDVSQQLVSSLNFDKVQKENICQQLPMIDIHNSESFLPAELNLDRLDVISYQKGCFMGQEIIARMKYRGNLKKSLLSIEADKALPFAEKLQNVDGKNIADIVNQVNIDDKSFVLAVFNHAIENTPIILQGDIHAKIIA</sequence>
<name>A0A8J3E666_9GAMM</name>
<dbReference type="Gene3D" id="2.40.30.160">
    <property type="match status" value="1"/>
</dbReference>
<dbReference type="Gene3D" id="3.30.70.1400">
    <property type="entry name" value="Aminomethyltransferase beta-barrel domains"/>
    <property type="match status" value="1"/>
</dbReference>
<dbReference type="InterPro" id="IPR045179">
    <property type="entry name" value="YgfZ/GcvT"/>
</dbReference>
<dbReference type="PANTHER" id="PTHR22602">
    <property type="entry name" value="TRANSFERASE CAF17, MITOCHONDRIAL-RELATED"/>
    <property type="match status" value="1"/>
</dbReference>
<dbReference type="Proteomes" id="UP000636949">
    <property type="component" value="Unassembled WGS sequence"/>
</dbReference>
<proteinExistence type="predicted"/>
<evidence type="ECO:0000313" key="2">
    <source>
        <dbReference type="Proteomes" id="UP000636949"/>
    </source>
</evidence>
<dbReference type="Gene3D" id="3.30.70.1630">
    <property type="match status" value="1"/>
</dbReference>